<organism evidence="1 2">
    <name type="scientific">Streblomastix strix</name>
    <dbReference type="NCBI Taxonomy" id="222440"/>
    <lineage>
        <taxon>Eukaryota</taxon>
        <taxon>Metamonada</taxon>
        <taxon>Preaxostyla</taxon>
        <taxon>Oxymonadida</taxon>
        <taxon>Streblomastigidae</taxon>
        <taxon>Streblomastix</taxon>
    </lineage>
</organism>
<gene>
    <name evidence="1" type="ORF">EZS28_041305</name>
</gene>
<sequence>MNNLLTPCLCSGSFFTGQCTCRDIDDPRAGSTCKVTEDCILGTLDPSKRGCFCTSSYQQSGCTCTETYSQEGCVCDLLSTTYDPTQCLATKPCTGGNFTIPTPTGCKPTDCSPSSQTFKCNCNPDYDPIGCTCPINAQDLTGISIEACECRATGDPRAGDECPVTRKCNSNDDLLTPCLCSGSFFTGQCTCSTDYHHQSCVCDSIDGAEFELSECQASKKCTPDNTPTDCTPDCSIYTDDQVTPDSCMCFSNVHSPFGCSCI</sequence>
<evidence type="ECO:0000313" key="1">
    <source>
        <dbReference type="EMBL" id="KAA6363169.1"/>
    </source>
</evidence>
<comment type="caution">
    <text evidence="1">The sequence shown here is derived from an EMBL/GenBank/DDBJ whole genome shotgun (WGS) entry which is preliminary data.</text>
</comment>
<name>A0A5J4TYZ3_9EUKA</name>
<protein>
    <submittedName>
        <fullName evidence="1">Uncharacterized protein</fullName>
    </submittedName>
</protein>
<proteinExistence type="predicted"/>
<dbReference type="Proteomes" id="UP000324800">
    <property type="component" value="Unassembled WGS sequence"/>
</dbReference>
<accession>A0A5J4TYZ3</accession>
<reference evidence="1 2" key="1">
    <citation type="submission" date="2019-03" db="EMBL/GenBank/DDBJ databases">
        <title>Single cell metagenomics reveals metabolic interactions within the superorganism composed of flagellate Streblomastix strix and complex community of Bacteroidetes bacteria on its surface.</title>
        <authorList>
            <person name="Treitli S.C."/>
            <person name="Kolisko M."/>
            <person name="Husnik F."/>
            <person name="Keeling P."/>
            <person name="Hampl V."/>
        </authorList>
    </citation>
    <scope>NUCLEOTIDE SEQUENCE [LARGE SCALE GENOMIC DNA]</scope>
    <source>
        <strain evidence="1">ST1C</strain>
    </source>
</reference>
<dbReference type="EMBL" id="SNRW01023250">
    <property type="protein sequence ID" value="KAA6363169.1"/>
    <property type="molecule type" value="Genomic_DNA"/>
</dbReference>
<dbReference type="AlphaFoldDB" id="A0A5J4TYZ3"/>
<evidence type="ECO:0000313" key="2">
    <source>
        <dbReference type="Proteomes" id="UP000324800"/>
    </source>
</evidence>